<name>A0A0E9Q8Q1_ANGAN</name>
<dbReference type="AlphaFoldDB" id="A0A0E9Q8Q1"/>
<reference evidence="1" key="1">
    <citation type="submission" date="2014-11" db="EMBL/GenBank/DDBJ databases">
        <authorList>
            <person name="Amaro Gonzalez C."/>
        </authorList>
    </citation>
    <scope>NUCLEOTIDE SEQUENCE</scope>
</reference>
<dbReference type="EMBL" id="GBXM01095443">
    <property type="protein sequence ID" value="JAH13134.1"/>
    <property type="molecule type" value="Transcribed_RNA"/>
</dbReference>
<organism evidence="1">
    <name type="scientific">Anguilla anguilla</name>
    <name type="common">European freshwater eel</name>
    <name type="synonym">Muraena anguilla</name>
    <dbReference type="NCBI Taxonomy" id="7936"/>
    <lineage>
        <taxon>Eukaryota</taxon>
        <taxon>Metazoa</taxon>
        <taxon>Chordata</taxon>
        <taxon>Craniata</taxon>
        <taxon>Vertebrata</taxon>
        <taxon>Euteleostomi</taxon>
        <taxon>Actinopterygii</taxon>
        <taxon>Neopterygii</taxon>
        <taxon>Teleostei</taxon>
        <taxon>Anguilliformes</taxon>
        <taxon>Anguillidae</taxon>
        <taxon>Anguilla</taxon>
    </lineage>
</organism>
<sequence length="32" mass="3474">MTVPPCAKRGPNKAMVRRVRRGGTWAGPHKGT</sequence>
<protein>
    <submittedName>
        <fullName evidence="1">Uncharacterized protein</fullName>
    </submittedName>
</protein>
<proteinExistence type="predicted"/>
<evidence type="ECO:0000313" key="1">
    <source>
        <dbReference type="EMBL" id="JAH13134.1"/>
    </source>
</evidence>
<accession>A0A0E9Q8Q1</accession>
<reference evidence="1" key="2">
    <citation type="journal article" date="2015" name="Fish Shellfish Immunol.">
        <title>Early steps in the European eel (Anguilla anguilla)-Vibrio vulnificus interaction in the gills: Role of the RtxA13 toxin.</title>
        <authorList>
            <person name="Callol A."/>
            <person name="Pajuelo D."/>
            <person name="Ebbesson L."/>
            <person name="Teles M."/>
            <person name="MacKenzie S."/>
            <person name="Amaro C."/>
        </authorList>
    </citation>
    <scope>NUCLEOTIDE SEQUENCE</scope>
</reference>